<dbReference type="Gene3D" id="3.40.50.620">
    <property type="entry name" value="HUPs"/>
    <property type="match status" value="1"/>
</dbReference>
<evidence type="ECO:0000313" key="3">
    <source>
        <dbReference type="EMBL" id="PON71417.1"/>
    </source>
</evidence>
<dbReference type="NCBIfam" id="NF001985">
    <property type="entry name" value="PRK00777.1"/>
    <property type="match status" value="1"/>
</dbReference>
<proteinExistence type="predicted"/>
<dbReference type="Pfam" id="PF01467">
    <property type="entry name" value="CTP_transf_like"/>
    <property type="match status" value="1"/>
</dbReference>
<dbReference type="EMBL" id="JXTB01000044">
    <property type="protein sequence ID" value="PON71417.1"/>
    <property type="molecule type" value="Genomic_DNA"/>
</dbReference>
<dbReference type="CDD" id="cd02164">
    <property type="entry name" value="PPAT_CoAS"/>
    <property type="match status" value="1"/>
</dbReference>
<comment type="pathway">
    <text evidence="1">Cofactor biosynthesis; coenzyme A biosynthesis.</text>
</comment>
<dbReference type="PANTHER" id="PTHR10695:SF46">
    <property type="entry name" value="BIFUNCTIONAL COENZYME A SYNTHASE-RELATED"/>
    <property type="match status" value="1"/>
</dbReference>
<dbReference type="AlphaFoldDB" id="A0A2P5DDS5"/>
<keyword evidence="4" id="KW-1185">Reference proteome</keyword>
<organism evidence="3 4">
    <name type="scientific">Parasponia andersonii</name>
    <name type="common">Sponia andersonii</name>
    <dbReference type="NCBI Taxonomy" id="3476"/>
    <lineage>
        <taxon>Eukaryota</taxon>
        <taxon>Viridiplantae</taxon>
        <taxon>Streptophyta</taxon>
        <taxon>Embryophyta</taxon>
        <taxon>Tracheophyta</taxon>
        <taxon>Spermatophyta</taxon>
        <taxon>Magnoliopsida</taxon>
        <taxon>eudicotyledons</taxon>
        <taxon>Gunneridae</taxon>
        <taxon>Pentapetalae</taxon>
        <taxon>rosids</taxon>
        <taxon>fabids</taxon>
        <taxon>Rosales</taxon>
        <taxon>Cannabaceae</taxon>
        <taxon>Parasponia</taxon>
    </lineage>
</organism>
<dbReference type="InterPro" id="IPR014729">
    <property type="entry name" value="Rossmann-like_a/b/a_fold"/>
</dbReference>
<evidence type="ECO:0000313" key="4">
    <source>
        <dbReference type="Proteomes" id="UP000237105"/>
    </source>
</evidence>
<name>A0A2P5DDS5_PARAD</name>
<dbReference type="PANTHER" id="PTHR10695">
    <property type="entry name" value="DEPHOSPHO-COA KINASE-RELATED"/>
    <property type="match status" value="1"/>
</dbReference>
<dbReference type="GO" id="GO:0004140">
    <property type="term" value="F:dephospho-CoA kinase activity"/>
    <property type="evidence" value="ECO:0007669"/>
    <property type="project" value="TreeGrafter"/>
</dbReference>
<keyword evidence="3" id="KW-0548">Nucleotidyltransferase</keyword>
<dbReference type="NCBIfam" id="TIGR00125">
    <property type="entry name" value="cyt_tran_rel"/>
    <property type="match status" value="1"/>
</dbReference>
<dbReference type="GO" id="GO:0015937">
    <property type="term" value="P:coenzyme A biosynthetic process"/>
    <property type="evidence" value="ECO:0007669"/>
    <property type="project" value="TreeGrafter"/>
</dbReference>
<dbReference type="STRING" id="3476.A0A2P5DDS5"/>
<dbReference type="FunFam" id="3.40.50.620:FF:000089">
    <property type="entry name" value="Bifunctional coenzyme A synthase"/>
    <property type="match status" value="1"/>
</dbReference>
<dbReference type="SUPFAM" id="SSF52374">
    <property type="entry name" value="Nucleotidylyl transferase"/>
    <property type="match status" value="1"/>
</dbReference>
<reference evidence="4" key="1">
    <citation type="submission" date="2016-06" db="EMBL/GenBank/DDBJ databases">
        <title>Parallel loss of symbiosis genes in relatives of nitrogen-fixing non-legume Parasponia.</title>
        <authorList>
            <person name="Van Velzen R."/>
            <person name="Holmer R."/>
            <person name="Bu F."/>
            <person name="Rutten L."/>
            <person name="Van Zeijl A."/>
            <person name="Liu W."/>
            <person name="Santuari L."/>
            <person name="Cao Q."/>
            <person name="Sharma T."/>
            <person name="Shen D."/>
            <person name="Roswanjaya Y."/>
            <person name="Wardhani T."/>
            <person name="Kalhor M.S."/>
            <person name="Jansen J."/>
            <person name="Van den Hoogen J."/>
            <person name="Gungor B."/>
            <person name="Hartog M."/>
            <person name="Hontelez J."/>
            <person name="Verver J."/>
            <person name="Yang W.-C."/>
            <person name="Schijlen E."/>
            <person name="Repin R."/>
            <person name="Schilthuizen M."/>
            <person name="Schranz E."/>
            <person name="Heidstra R."/>
            <person name="Miyata K."/>
            <person name="Fedorova E."/>
            <person name="Kohlen W."/>
            <person name="Bisseling T."/>
            <person name="Smit S."/>
            <person name="Geurts R."/>
        </authorList>
    </citation>
    <scope>NUCLEOTIDE SEQUENCE [LARGE SCALE GENOMIC DNA]</scope>
    <source>
        <strain evidence="4">cv. WU1-14</strain>
    </source>
</reference>
<dbReference type="GO" id="GO:0004595">
    <property type="term" value="F:pantetheine-phosphate adenylyltransferase activity"/>
    <property type="evidence" value="ECO:0007669"/>
    <property type="project" value="TreeGrafter"/>
</dbReference>
<accession>A0A2P5DDS5</accession>
<dbReference type="Proteomes" id="UP000237105">
    <property type="component" value="Unassembled WGS sequence"/>
</dbReference>
<sequence>MAILEKPKIKTEISPQNTYGAVVLGGTFDRLHDGHRLFLKAAAELARHRIVVGVCDKPMLTKKQFAELIQPIEERIRNVDNYIKSIKPELIVQAVPIIDPYGPSIVDENLDAIVVSKETLPGGISVNKKRAERGLSQLKV</sequence>
<feature type="domain" description="Cytidyltransferase-like" evidence="2">
    <location>
        <begin position="23"/>
        <end position="120"/>
    </location>
</feature>
<evidence type="ECO:0000256" key="1">
    <source>
        <dbReference type="ARBA" id="ARBA00004724"/>
    </source>
</evidence>
<dbReference type="OrthoDB" id="27911at2759"/>
<dbReference type="InterPro" id="IPR004821">
    <property type="entry name" value="Cyt_trans-like"/>
</dbReference>
<comment type="caution">
    <text evidence="3">The sequence shown here is derived from an EMBL/GenBank/DDBJ whole genome shotgun (WGS) entry which is preliminary data.</text>
</comment>
<keyword evidence="3" id="KW-0808">Transferase</keyword>
<evidence type="ECO:0000259" key="2">
    <source>
        <dbReference type="Pfam" id="PF01467"/>
    </source>
</evidence>
<protein>
    <submittedName>
        <fullName evidence="3">Putative nicotinate-nucleotide adenylyltransferase</fullName>
    </submittedName>
</protein>
<gene>
    <name evidence="3" type="ORF">PanWU01x14_072140</name>
</gene>